<reference evidence="2" key="3">
    <citation type="submission" date="2015-04" db="UniProtKB">
        <authorList>
            <consortium name="EnsemblPlants"/>
        </authorList>
    </citation>
    <scope>IDENTIFICATION</scope>
    <source>
        <strain evidence="2">cv. Jemalong A17</strain>
    </source>
</reference>
<dbReference type="Proteomes" id="UP000002051">
    <property type="component" value="Chromosome 8"/>
</dbReference>
<accession>A0A072TNN3</accession>
<dbReference type="EMBL" id="CM001224">
    <property type="protein sequence ID" value="KEH19119.1"/>
    <property type="molecule type" value="Genomic_DNA"/>
</dbReference>
<evidence type="ECO:0000313" key="2">
    <source>
        <dbReference type="EnsemblPlants" id="KEH19119"/>
    </source>
</evidence>
<reference evidence="1 3" key="1">
    <citation type="journal article" date="2011" name="Nature">
        <title>The Medicago genome provides insight into the evolution of rhizobial symbioses.</title>
        <authorList>
            <person name="Young N.D."/>
            <person name="Debelle F."/>
            <person name="Oldroyd G.E."/>
            <person name="Geurts R."/>
            <person name="Cannon S.B."/>
            <person name="Udvardi M.K."/>
            <person name="Benedito V.A."/>
            <person name="Mayer K.F."/>
            <person name="Gouzy J."/>
            <person name="Schoof H."/>
            <person name="Van de Peer Y."/>
            <person name="Proost S."/>
            <person name="Cook D.R."/>
            <person name="Meyers B.C."/>
            <person name="Spannagl M."/>
            <person name="Cheung F."/>
            <person name="De Mita S."/>
            <person name="Krishnakumar V."/>
            <person name="Gundlach H."/>
            <person name="Zhou S."/>
            <person name="Mudge J."/>
            <person name="Bharti A.K."/>
            <person name="Murray J.D."/>
            <person name="Naoumkina M.A."/>
            <person name="Rosen B."/>
            <person name="Silverstein K.A."/>
            <person name="Tang H."/>
            <person name="Rombauts S."/>
            <person name="Zhao P.X."/>
            <person name="Zhou P."/>
            <person name="Barbe V."/>
            <person name="Bardou P."/>
            <person name="Bechner M."/>
            <person name="Bellec A."/>
            <person name="Berger A."/>
            <person name="Berges H."/>
            <person name="Bidwell S."/>
            <person name="Bisseling T."/>
            <person name="Choisne N."/>
            <person name="Couloux A."/>
            <person name="Denny R."/>
            <person name="Deshpande S."/>
            <person name="Dai X."/>
            <person name="Doyle J.J."/>
            <person name="Dudez A.M."/>
            <person name="Farmer A.D."/>
            <person name="Fouteau S."/>
            <person name="Franken C."/>
            <person name="Gibelin C."/>
            <person name="Gish J."/>
            <person name="Goldstein S."/>
            <person name="Gonzalez A.J."/>
            <person name="Green P.J."/>
            <person name="Hallab A."/>
            <person name="Hartog M."/>
            <person name="Hua A."/>
            <person name="Humphray S.J."/>
            <person name="Jeong D.H."/>
            <person name="Jing Y."/>
            <person name="Jocker A."/>
            <person name="Kenton S.M."/>
            <person name="Kim D.J."/>
            <person name="Klee K."/>
            <person name="Lai H."/>
            <person name="Lang C."/>
            <person name="Lin S."/>
            <person name="Macmil S.L."/>
            <person name="Magdelenat G."/>
            <person name="Matthews L."/>
            <person name="McCorrison J."/>
            <person name="Monaghan E.L."/>
            <person name="Mun J.H."/>
            <person name="Najar F.Z."/>
            <person name="Nicholson C."/>
            <person name="Noirot C."/>
            <person name="O'Bleness M."/>
            <person name="Paule C.R."/>
            <person name="Poulain J."/>
            <person name="Prion F."/>
            <person name="Qin B."/>
            <person name="Qu C."/>
            <person name="Retzel E.F."/>
            <person name="Riddle C."/>
            <person name="Sallet E."/>
            <person name="Samain S."/>
            <person name="Samson N."/>
            <person name="Sanders I."/>
            <person name="Saurat O."/>
            <person name="Scarpelli C."/>
            <person name="Schiex T."/>
            <person name="Segurens B."/>
            <person name="Severin A.J."/>
            <person name="Sherrier D.J."/>
            <person name="Shi R."/>
            <person name="Sims S."/>
            <person name="Singer S.R."/>
            <person name="Sinharoy S."/>
            <person name="Sterck L."/>
            <person name="Viollet A."/>
            <person name="Wang B.B."/>
            <person name="Wang K."/>
            <person name="Wang M."/>
            <person name="Wang X."/>
            <person name="Warfsmann J."/>
            <person name="Weissenbach J."/>
            <person name="White D.D."/>
            <person name="White J.D."/>
            <person name="Wiley G.B."/>
            <person name="Wincker P."/>
            <person name="Xing Y."/>
            <person name="Yang L."/>
            <person name="Yao Z."/>
            <person name="Ying F."/>
            <person name="Zhai J."/>
            <person name="Zhou L."/>
            <person name="Zuber A."/>
            <person name="Denarie J."/>
            <person name="Dixon R.A."/>
            <person name="May G.D."/>
            <person name="Schwartz D.C."/>
            <person name="Rogers J."/>
            <person name="Quetier F."/>
            <person name="Town C.D."/>
            <person name="Roe B.A."/>
        </authorList>
    </citation>
    <scope>NUCLEOTIDE SEQUENCE [LARGE SCALE GENOMIC DNA]</scope>
    <source>
        <strain evidence="1">A17</strain>
        <strain evidence="2 3">cv. Jemalong A17</strain>
    </source>
</reference>
<keyword evidence="3" id="KW-1185">Reference proteome</keyword>
<sequence length="63" mass="7045">MAVASAGTASAARNYPICDSKCRPCCRVTAAALLQRARVYKMFGVRDYLEKRNLVPIVVRWNL</sequence>
<gene>
    <name evidence="1" type="ordered locus">MTR_8g039495</name>
</gene>
<organism evidence="1 3">
    <name type="scientific">Medicago truncatula</name>
    <name type="common">Barrel medic</name>
    <name type="synonym">Medicago tribuloides</name>
    <dbReference type="NCBI Taxonomy" id="3880"/>
    <lineage>
        <taxon>Eukaryota</taxon>
        <taxon>Viridiplantae</taxon>
        <taxon>Streptophyta</taxon>
        <taxon>Embryophyta</taxon>
        <taxon>Tracheophyta</taxon>
        <taxon>Spermatophyta</taxon>
        <taxon>Magnoliopsida</taxon>
        <taxon>eudicotyledons</taxon>
        <taxon>Gunneridae</taxon>
        <taxon>Pentapetalae</taxon>
        <taxon>rosids</taxon>
        <taxon>fabids</taxon>
        <taxon>Fabales</taxon>
        <taxon>Fabaceae</taxon>
        <taxon>Papilionoideae</taxon>
        <taxon>50 kb inversion clade</taxon>
        <taxon>NPAAA clade</taxon>
        <taxon>Hologalegina</taxon>
        <taxon>IRL clade</taxon>
        <taxon>Trifolieae</taxon>
        <taxon>Medicago</taxon>
    </lineage>
</organism>
<dbReference type="HOGENOM" id="CLU_2889214_0_0_1"/>
<dbReference type="AlphaFoldDB" id="A0A072TNN3"/>
<proteinExistence type="predicted"/>
<evidence type="ECO:0000313" key="3">
    <source>
        <dbReference type="Proteomes" id="UP000002051"/>
    </source>
</evidence>
<protein>
    <submittedName>
        <fullName evidence="1 2">Uncharacterized protein</fullName>
    </submittedName>
</protein>
<name>A0A072TNN3_MEDTR</name>
<reference evidence="1 3" key="2">
    <citation type="journal article" date="2014" name="BMC Genomics">
        <title>An improved genome release (version Mt4.0) for the model legume Medicago truncatula.</title>
        <authorList>
            <person name="Tang H."/>
            <person name="Krishnakumar V."/>
            <person name="Bidwell S."/>
            <person name="Rosen B."/>
            <person name="Chan A."/>
            <person name="Zhou S."/>
            <person name="Gentzbittel L."/>
            <person name="Childs K.L."/>
            <person name="Yandell M."/>
            <person name="Gundlach H."/>
            <person name="Mayer K.F."/>
            <person name="Schwartz D.C."/>
            <person name="Town C.D."/>
        </authorList>
    </citation>
    <scope>GENOME REANNOTATION</scope>
    <source>
        <strain evidence="1">A17</strain>
        <strain evidence="2 3">cv. Jemalong A17</strain>
    </source>
</reference>
<dbReference type="EnsemblPlants" id="KEH19119">
    <property type="protein sequence ID" value="KEH19119"/>
    <property type="gene ID" value="MTR_8g039495"/>
</dbReference>
<evidence type="ECO:0000313" key="1">
    <source>
        <dbReference type="EMBL" id="KEH19119.1"/>
    </source>
</evidence>